<dbReference type="AlphaFoldDB" id="A0AAU9D3R6"/>
<dbReference type="SUPFAM" id="SSF51735">
    <property type="entry name" value="NAD(P)-binding Rossmann-fold domains"/>
    <property type="match status" value="1"/>
</dbReference>
<dbReference type="Proteomes" id="UP001321804">
    <property type="component" value="Chromosome"/>
</dbReference>
<dbReference type="Gene3D" id="3.40.50.720">
    <property type="entry name" value="NAD(P)-binding Rossmann-like Domain"/>
    <property type="match status" value="1"/>
</dbReference>
<dbReference type="RefSeq" id="WP_317696033.1">
    <property type="nucleotide sequence ID" value="NZ_AP026801.1"/>
</dbReference>
<accession>A0AAU9D3R6</accession>
<dbReference type="KEGG" id="xak:KIMC2_17380"/>
<proteinExistence type="inferred from homology"/>
<dbReference type="EMBL" id="AP026801">
    <property type="protein sequence ID" value="BDR57176.1"/>
    <property type="molecule type" value="Genomic_DNA"/>
</dbReference>
<evidence type="ECO:0000313" key="4">
    <source>
        <dbReference type="Proteomes" id="UP001321804"/>
    </source>
</evidence>
<reference evidence="3 4" key="1">
    <citation type="journal article" date="2023" name="Microbiol. Spectr.">
        <title>Symbiosis of Carpenter Bees with Uncharacterized Lactic Acid Bacteria Showing NAD Auxotrophy.</title>
        <authorList>
            <person name="Kawasaki S."/>
            <person name="Ozawa K."/>
            <person name="Mori T."/>
            <person name="Yamamoto A."/>
            <person name="Ito M."/>
            <person name="Ohkuma M."/>
            <person name="Sakamoto M."/>
            <person name="Matsutani M."/>
        </authorList>
    </citation>
    <scope>NUCLEOTIDE SEQUENCE [LARGE SCALE GENOMIC DNA]</scope>
    <source>
        <strain evidence="3 4">KimC2</strain>
    </source>
</reference>
<evidence type="ECO:0000313" key="3">
    <source>
        <dbReference type="EMBL" id="BDR57176.1"/>
    </source>
</evidence>
<keyword evidence="4" id="KW-1185">Reference proteome</keyword>
<organism evidence="3 4">
    <name type="scientific">Xylocopilactobacillus apis</name>
    <dbReference type="NCBI Taxonomy" id="2932183"/>
    <lineage>
        <taxon>Bacteria</taxon>
        <taxon>Bacillati</taxon>
        <taxon>Bacillota</taxon>
        <taxon>Bacilli</taxon>
        <taxon>Lactobacillales</taxon>
        <taxon>Lactobacillaceae</taxon>
        <taxon>Xylocopilactobacillus</taxon>
    </lineage>
</organism>
<name>A0AAU9D3R6_9LACO</name>
<sequence length="313" mass="34602">MAKYLITGGAGFIGSTIADTLLEQGQTVFVVDDLSMGQVKNLKPTDQMHFFQHTITDHEYMNDLLDREKFDYILLIGAVASVADSIADPGRTHAVNAEANFNILEHLRAAKLSFKSLLFISSAAVYGNLPGVPKTELSPVEPLTQYAVDKYSTERNVINYHTLYGMPTMAVRPFNVYGPKQNPKSPYSGVLSIITNCLLNDSTFNQYGDGEQIRDFTYVTDIADCILALLQEPKAIGQVINIGTGNKASLNEVIEIIEKIAGKKLQRKVLPERAGDIKYSYGDPSKLNNLGLKTKVDLNTGLKKYWDSLNESR</sequence>
<feature type="domain" description="NAD-dependent epimerase/dehydratase" evidence="2">
    <location>
        <begin position="5"/>
        <end position="243"/>
    </location>
</feature>
<evidence type="ECO:0000259" key="2">
    <source>
        <dbReference type="Pfam" id="PF01370"/>
    </source>
</evidence>
<protein>
    <submittedName>
        <fullName evidence="3">Epimerase</fullName>
    </submittedName>
</protein>
<dbReference type="InterPro" id="IPR001509">
    <property type="entry name" value="Epimerase_deHydtase"/>
</dbReference>
<dbReference type="Gene3D" id="3.90.25.10">
    <property type="entry name" value="UDP-galactose 4-epimerase, domain 1"/>
    <property type="match status" value="1"/>
</dbReference>
<dbReference type="PANTHER" id="PTHR43000">
    <property type="entry name" value="DTDP-D-GLUCOSE 4,6-DEHYDRATASE-RELATED"/>
    <property type="match status" value="1"/>
</dbReference>
<dbReference type="Pfam" id="PF01370">
    <property type="entry name" value="Epimerase"/>
    <property type="match status" value="1"/>
</dbReference>
<comment type="similarity">
    <text evidence="1">Belongs to the NAD(P)-dependent epimerase/dehydratase family.</text>
</comment>
<dbReference type="InterPro" id="IPR036291">
    <property type="entry name" value="NAD(P)-bd_dom_sf"/>
</dbReference>
<evidence type="ECO:0000256" key="1">
    <source>
        <dbReference type="ARBA" id="ARBA00007637"/>
    </source>
</evidence>
<gene>
    <name evidence="3" type="ORF">KIMC2_17380</name>
</gene>